<name>A0ABS9C015_9BACT</name>
<gene>
    <name evidence="2" type="ORF">L0U89_20150</name>
</gene>
<dbReference type="EMBL" id="JAKEVZ010000038">
    <property type="protein sequence ID" value="MCF1753382.1"/>
    <property type="molecule type" value="Genomic_DNA"/>
</dbReference>
<protein>
    <recommendedName>
        <fullName evidence="4">Transposase</fullName>
    </recommendedName>
</protein>
<evidence type="ECO:0000313" key="2">
    <source>
        <dbReference type="EMBL" id="MCF1753382.1"/>
    </source>
</evidence>
<evidence type="ECO:0000256" key="1">
    <source>
        <dbReference type="SAM" id="Coils"/>
    </source>
</evidence>
<reference evidence="2 3" key="1">
    <citation type="submission" date="2022-01" db="EMBL/GenBank/DDBJ databases">
        <title>Mariniradius saccharolyticus sp. nov., isolated from sediment of a river.</title>
        <authorList>
            <person name="Liu H."/>
        </authorList>
    </citation>
    <scope>NUCLEOTIDE SEQUENCE [LARGE SCALE GENOMIC DNA]</scope>
    <source>
        <strain evidence="2 3">RY-2</strain>
    </source>
</reference>
<evidence type="ECO:0008006" key="4">
    <source>
        <dbReference type="Google" id="ProtNLM"/>
    </source>
</evidence>
<dbReference type="RefSeq" id="WP_008632010.1">
    <property type="nucleotide sequence ID" value="NZ_JAKEVZ010000038.1"/>
</dbReference>
<evidence type="ECO:0000313" key="3">
    <source>
        <dbReference type="Proteomes" id="UP001201449"/>
    </source>
</evidence>
<comment type="caution">
    <text evidence="2">The sequence shown here is derived from an EMBL/GenBank/DDBJ whole genome shotgun (WGS) entry which is preliminary data.</text>
</comment>
<keyword evidence="1" id="KW-0175">Coiled coil</keyword>
<organism evidence="2 3">
    <name type="scientific">Mariniradius sediminis</name>
    <dbReference type="NCBI Taxonomy" id="2909237"/>
    <lineage>
        <taxon>Bacteria</taxon>
        <taxon>Pseudomonadati</taxon>
        <taxon>Bacteroidota</taxon>
        <taxon>Cytophagia</taxon>
        <taxon>Cytophagales</taxon>
        <taxon>Cyclobacteriaceae</taxon>
        <taxon>Mariniradius</taxon>
    </lineage>
</organism>
<keyword evidence="3" id="KW-1185">Reference proteome</keyword>
<proteinExistence type="predicted"/>
<accession>A0ABS9C015</accession>
<feature type="coiled-coil region" evidence="1">
    <location>
        <begin position="89"/>
        <end position="116"/>
    </location>
</feature>
<dbReference type="Proteomes" id="UP001201449">
    <property type="component" value="Unassembled WGS sequence"/>
</dbReference>
<sequence length="131" mass="14737">MEEESKKEELKKYKTGRLFREGFKVSVITDLVTGQESDTFVARKHGLSSGFMSTLKKEELAKHGYFRILEQMKKDGKKGESGEDLASENAKLRKALELATLKVAALETLIDVAEDQLNIDIRKKSGTKQSK</sequence>